<dbReference type="AlphaFoldDB" id="A0A1I2EWR3"/>
<organism evidence="3 4">
    <name type="scientific">Streptomyces mirabilis</name>
    <dbReference type="NCBI Taxonomy" id="68239"/>
    <lineage>
        <taxon>Bacteria</taxon>
        <taxon>Bacillati</taxon>
        <taxon>Actinomycetota</taxon>
        <taxon>Actinomycetes</taxon>
        <taxon>Kitasatosporales</taxon>
        <taxon>Streptomycetaceae</taxon>
        <taxon>Streptomyces</taxon>
    </lineage>
</organism>
<dbReference type="Pfam" id="PF01345">
    <property type="entry name" value="DUF11"/>
    <property type="match status" value="1"/>
</dbReference>
<reference evidence="3 4" key="1">
    <citation type="submission" date="2016-10" db="EMBL/GenBank/DDBJ databases">
        <authorList>
            <person name="de Groot N.N."/>
        </authorList>
    </citation>
    <scope>NUCLEOTIDE SEQUENCE [LARGE SCALE GENOMIC DNA]</scope>
    <source>
        <strain evidence="3 4">OK461</strain>
    </source>
</reference>
<evidence type="ECO:0000256" key="1">
    <source>
        <dbReference type="SAM" id="MobiDB-lite"/>
    </source>
</evidence>
<proteinExistence type="predicted"/>
<feature type="compositionally biased region" description="Gly residues" evidence="1">
    <location>
        <begin position="109"/>
        <end position="127"/>
    </location>
</feature>
<dbReference type="EMBL" id="FONR01000003">
    <property type="protein sequence ID" value="SFE96660.1"/>
    <property type="molecule type" value="Genomic_DNA"/>
</dbReference>
<protein>
    <submittedName>
        <fullName evidence="3">Conserved repeat domain-containing protein</fullName>
    </submittedName>
</protein>
<feature type="compositionally biased region" description="Gly residues" evidence="1">
    <location>
        <begin position="145"/>
        <end position="161"/>
    </location>
</feature>
<evidence type="ECO:0000313" key="4">
    <source>
        <dbReference type="Proteomes" id="UP000181942"/>
    </source>
</evidence>
<feature type="region of interest" description="Disordered" evidence="1">
    <location>
        <begin position="232"/>
        <end position="251"/>
    </location>
</feature>
<feature type="compositionally biased region" description="Low complexity" evidence="1">
    <location>
        <begin position="128"/>
        <end position="144"/>
    </location>
</feature>
<sequence>MFVTITADGAGGADNTGTPCSVTGTGGTGARVVTTLPQTAAPTTFTINVGGTGGKGCNGTGTPGAGGFNGGAPGGSYPLTGFHFEGPGGGGASSISTGGSLLVVAGGGGAAGGTGEGSTGGNGGNGGTTPDATGGTAGSATGSGASPGQGGGGGSTSTGGAGGAGGAVPFCAVTNGGPGSGFSGATVGTGGTGGSFDGGCAATRIGNGGGGGGGYFAGGGGGSGAVNSSGTSAGGGGGGGGSSFTTTSSTGTHYASSTIGTANNNGQVTISYGPPGPSLTIGKSHSGSLVRGQSGSYTLTVGNDGTGATDGTVVTVTDTLPAGLTATSLSGTGWTCTLASLTCTRGDVLVSGGSYPALTLTVNVACTASGQVANTASATGGGDTATHTATDPTKIKHHQHDKHCDHHDHW</sequence>
<dbReference type="NCBIfam" id="TIGR01451">
    <property type="entry name" value="B_ant_repeat"/>
    <property type="match status" value="1"/>
</dbReference>
<feature type="region of interest" description="Disordered" evidence="1">
    <location>
        <begin position="109"/>
        <end position="161"/>
    </location>
</feature>
<evidence type="ECO:0000313" key="3">
    <source>
        <dbReference type="EMBL" id="SFE96660.1"/>
    </source>
</evidence>
<feature type="domain" description="DUF11" evidence="2">
    <location>
        <begin position="287"/>
        <end position="380"/>
    </location>
</feature>
<dbReference type="RefSeq" id="WP_079173953.1">
    <property type="nucleotide sequence ID" value="NZ_FONR01000003.1"/>
</dbReference>
<dbReference type="InterPro" id="IPR047589">
    <property type="entry name" value="DUF11_rpt"/>
</dbReference>
<name>A0A1I2EWR3_9ACTN</name>
<evidence type="ECO:0000259" key="2">
    <source>
        <dbReference type="Pfam" id="PF01345"/>
    </source>
</evidence>
<dbReference type="Proteomes" id="UP000181942">
    <property type="component" value="Unassembled WGS sequence"/>
</dbReference>
<gene>
    <name evidence="3" type="ORF">SAMN02787118_103105</name>
</gene>
<accession>A0A1I2EWR3</accession>
<feature type="compositionally biased region" description="Low complexity" evidence="1">
    <location>
        <begin position="375"/>
        <end position="392"/>
    </location>
</feature>
<feature type="compositionally biased region" description="Gly residues" evidence="1">
    <location>
        <begin position="232"/>
        <end position="242"/>
    </location>
</feature>
<dbReference type="InterPro" id="IPR001434">
    <property type="entry name" value="OmcB-like_DUF11"/>
</dbReference>
<feature type="region of interest" description="Disordered" evidence="1">
    <location>
        <begin position="375"/>
        <end position="410"/>
    </location>
</feature>